<dbReference type="SUPFAM" id="SSF82549">
    <property type="entry name" value="DAK1/DegV-like"/>
    <property type="match status" value="1"/>
</dbReference>
<protein>
    <submittedName>
        <fullName evidence="3">Dihydroxyacetone kinase</fullName>
    </submittedName>
</protein>
<dbReference type="PANTHER" id="PTHR28629">
    <property type="entry name" value="TRIOKINASE/FMN CYCLASE"/>
    <property type="match status" value="1"/>
</dbReference>
<evidence type="ECO:0000313" key="3">
    <source>
        <dbReference type="EMBL" id="KAI1615731.1"/>
    </source>
</evidence>
<keyword evidence="4" id="KW-1185">Reference proteome</keyword>
<gene>
    <name evidence="3" type="ORF">EDD36DRAFT_380099</name>
</gene>
<feature type="compositionally biased region" description="Basic and acidic residues" evidence="1">
    <location>
        <begin position="195"/>
        <end position="208"/>
    </location>
</feature>
<feature type="region of interest" description="Disordered" evidence="1">
    <location>
        <begin position="242"/>
        <end position="345"/>
    </location>
</feature>
<proteinExistence type="predicted"/>
<feature type="compositionally biased region" description="Basic and acidic residues" evidence="1">
    <location>
        <begin position="267"/>
        <end position="283"/>
    </location>
</feature>
<dbReference type="AlphaFoldDB" id="A0AAN6E021"/>
<dbReference type="EMBL" id="MU404352">
    <property type="protein sequence ID" value="KAI1615731.1"/>
    <property type="molecule type" value="Genomic_DNA"/>
</dbReference>
<accession>A0AAN6E021</accession>
<evidence type="ECO:0000259" key="2">
    <source>
        <dbReference type="PROSITE" id="PS51481"/>
    </source>
</evidence>
<keyword evidence="3" id="KW-0808">Transferase</keyword>
<organism evidence="3 4">
    <name type="scientific">Exophiala viscosa</name>
    <dbReference type="NCBI Taxonomy" id="2486360"/>
    <lineage>
        <taxon>Eukaryota</taxon>
        <taxon>Fungi</taxon>
        <taxon>Dikarya</taxon>
        <taxon>Ascomycota</taxon>
        <taxon>Pezizomycotina</taxon>
        <taxon>Eurotiomycetes</taxon>
        <taxon>Chaetothyriomycetidae</taxon>
        <taxon>Chaetothyriales</taxon>
        <taxon>Herpotrichiellaceae</taxon>
        <taxon>Exophiala</taxon>
    </lineage>
</organism>
<dbReference type="InterPro" id="IPR050861">
    <property type="entry name" value="Dihydroxyacetone_Kinase"/>
</dbReference>
<reference evidence="3" key="1">
    <citation type="journal article" date="2022" name="bioRxiv">
        <title>Deciphering the potential niche of two novel black yeast fungi from a biological soil crust based on their genomes, phenotypes, and melanin regulation.</title>
        <authorList>
            <consortium name="DOE Joint Genome Institute"/>
            <person name="Carr E.C."/>
            <person name="Barton Q."/>
            <person name="Grambo S."/>
            <person name="Sullivan M."/>
            <person name="Renfro C.M."/>
            <person name="Kuo A."/>
            <person name="Pangilinan J."/>
            <person name="Lipzen A."/>
            <person name="Keymanesh K."/>
            <person name="Savage E."/>
            <person name="Barry K."/>
            <person name="Grigoriev I.V."/>
            <person name="Riekhof W.R."/>
            <person name="Harris S.S."/>
        </authorList>
    </citation>
    <scope>NUCLEOTIDE SEQUENCE</scope>
    <source>
        <strain evidence="3">JF 03-4F</strain>
    </source>
</reference>
<keyword evidence="3" id="KW-0418">Kinase</keyword>
<sequence>MFSNEEGVTGGTLLVAKICDALVKAGYGDDDIKKVGGLVLRNVMTSASGDHDLFKSSLDELRKDVDLSLEEVLDKNTRRSHNVNFNSNEPVLVINAFAGLDRAAWNCLVDHTVMQLQQTWGIWPVRVYAGPFVATEAEFEITLLNVVNTDIGGPSMVQLLDTPCDAPEWQKFVRREAWRERDLLYRQDGVLPVEVDTHSDDGSEHSVQSDDSESTDAELAGDDIAEEPAHEDEAAFIQDVEEPHSQHEQVPTSDEPEPEEIPIPSPEPHELDLPEKRSDHSTWERPQNTVSLLNLPRSRSSRIVPLSTEEGHATDKHRQPGEEDAESASEVRDAVSDKDADFVVV</sequence>
<feature type="region of interest" description="Disordered" evidence="1">
    <location>
        <begin position="194"/>
        <end position="219"/>
    </location>
</feature>
<dbReference type="Gene3D" id="3.30.1180.20">
    <property type="entry name" value="Dihydroxyacetone kinase, domain 2"/>
    <property type="match status" value="1"/>
</dbReference>
<feature type="compositionally biased region" description="Basic and acidic residues" evidence="1">
    <location>
        <begin position="309"/>
        <end position="321"/>
    </location>
</feature>
<dbReference type="InterPro" id="IPR004006">
    <property type="entry name" value="DhaK_dom"/>
</dbReference>
<feature type="compositionally biased region" description="Basic and acidic residues" evidence="1">
    <location>
        <begin position="329"/>
        <end position="345"/>
    </location>
</feature>
<name>A0AAN6E021_9EURO</name>
<dbReference type="PANTHER" id="PTHR28629:SF14">
    <property type="entry name" value="DIHYDROXYACETONE KINASE 1"/>
    <property type="match status" value="1"/>
</dbReference>
<dbReference type="GO" id="GO:0004371">
    <property type="term" value="F:glycerone kinase activity"/>
    <property type="evidence" value="ECO:0007669"/>
    <property type="project" value="InterPro"/>
</dbReference>
<evidence type="ECO:0000313" key="4">
    <source>
        <dbReference type="Proteomes" id="UP001203852"/>
    </source>
</evidence>
<evidence type="ECO:0000256" key="1">
    <source>
        <dbReference type="SAM" id="MobiDB-lite"/>
    </source>
</evidence>
<dbReference type="GO" id="GO:0019563">
    <property type="term" value="P:glycerol catabolic process"/>
    <property type="evidence" value="ECO:0007669"/>
    <property type="project" value="TreeGrafter"/>
</dbReference>
<dbReference type="GO" id="GO:0005829">
    <property type="term" value="C:cytosol"/>
    <property type="evidence" value="ECO:0007669"/>
    <property type="project" value="TreeGrafter"/>
</dbReference>
<comment type="caution">
    <text evidence="3">The sequence shown here is derived from an EMBL/GenBank/DDBJ whole genome shotgun (WGS) entry which is preliminary data.</text>
</comment>
<feature type="compositionally biased region" description="Acidic residues" evidence="1">
    <location>
        <begin position="210"/>
        <end position="219"/>
    </location>
</feature>
<dbReference type="PROSITE" id="PS51481">
    <property type="entry name" value="DHAK"/>
    <property type="match status" value="1"/>
</dbReference>
<dbReference type="Proteomes" id="UP001203852">
    <property type="component" value="Unassembled WGS sequence"/>
</dbReference>
<feature type="domain" description="DhaK" evidence="2">
    <location>
        <begin position="1"/>
        <end position="169"/>
    </location>
</feature>